<evidence type="ECO:0000313" key="3">
    <source>
        <dbReference type="Proteomes" id="UP000541810"/>
    </source>
</evidence>
<dbReference type="Pfam" id="PF13456">
    <property type="entry name" value="RVT_3"/>
    <property type="match status" value="1"/>
</dbReference>
<dbReference type="GO" id="GO:0003676">
    <property type="term" value="F:nucleic acid binding"/>
    <property type="evidence" value="ECO:0007669"/>
    <property type="project" value="InterPro"/>
</dbReference>
<keyword evidence="3" id="KW-1185">Reference proteome</keyword>
<dbReference type="CDD" id="cd09279">
    <property type="entry name" value="RNase_HI_like"/>
    <property type="match status" value="1"/>
</dbReference>
<accession>A0A7X0HAF0</accession>
<dbReference type="SUPFAM" id="SSF53098">
    <property type="entry name" value="Ribonuclease H-like"/>
    <property type="match status" value="1"/>
</dbReference>
<dbReference type="PANTHER" id="PTHR47723:SF19">
    <property type="entry name" value="POLYNUCLEOTIDYL TRANSFERASE, RIBONUCLEASE H-LIKE SUPERFAMILY PROTEIN"/>
    <property type="match status" value="1"/>
</dbReference>
<dbReference type="InterPro" id="IPR053151">
    <property type="entry name" value="RNase_H-like"/>
</dbReference>
<dbReference type="AlphaFoldDB" id="A0A7X0HAF0"/>
<dbReference type="GO" id="GO:0004523">
    <property type="term" value="F:RNA-DNA hybrid ribonuclease activity"/>
    <property type="evidence" value="ECO:0007669"/>
    <property type="project" value="UniProtKB-EC"/>
</dbReference>
<evidence type="ECO:0000313" key="2">
    <source>
        <dbReference type="EMBL" id="MBB6431106.1"/>
    </source>
</evidence>
<proteinExistence type="predicted"/>
<evidence type="ECO:0000259" key="1">
    <source>
        <dbReference type="PROSITE" id="PS50879"/>
    </source>
</evidence>
<dbReference type="InterPro" id="IPR036397">
    <property type="entry name" value="RNaseH_sf"/>
</dbReference>
<keyword evidence="2" id="KW-0378">Hydrolase</keyword>
<feature type="domain" description="RNase H type-1" evidence="1">
    <location>
        <begin position="1"/>
        <end position="131"/>
    </location>
</feature>
<dbReference type="PANTHER" id="PTHR47723">
    <property type="entry name" value="OS05G0353850 PROTEIN"/>
    <property type="match status" value="1"/>
</dbReference>
<gene>
    <name evidence="2" type="ORF">HNQ40_002912</name>
</gene>
<dbReference type="Gene3D" id="3.30.420.10">
    <property type="entry name" value="Ribonuclease H-like superfamily/Ribonuclease H"/>
    <property type="match status" value="1"/>
</dbReference>
<dbReference type="PROSITE" id="PS50879">
    <property type="entry name" value="RNASE_H_1"/>
    <property type="match status" value="1"/>
</dbReference>
<dbReference type="RefSeq" id="WP_184678601.1">
    <property type="nucleotide sequence ID" value="NZ_JACHGY010000001.1"/>
</dbReference>
<dbReference type="EC" id="3.1.26.4" evidence="2"/>
<dbReference type="InterPro" id="IPR012337">
    <property type="entry name" value="RNaseH-like_sf"/>
</dbReference>
<protein>
    <submittedName>
        <fullName evidence="2">Ribonuclease HI</fullName>
        <ecNumber evidence="2">3.1.26.4</ecNumber>
    </submittedName>
</protein>
<reference evidence="2 3" key="1">
    <citation type="submission" date="2020-08" db="EMBL/GenBank/DDBJ databases">
        <title>Genomic Encyclopedia of Type Strains, Phase IV (KMG-IV): sequencing the most valuable type-strain genomes for metagenomic binning, comparative biology and taxonomic classification.</title>
        <authorList>
            <person name="Goeker M."/>
        </authorList>
    </citation>
    <scope>NUCLEOTIDE SEQUENCE [LARGE SCALE GENOMIC DNA]</scope>
    <source>
        <strain evidence="2 3">DSM 103725</strain>
    </source>
</reference>
<dbReference type="InterPro" id="IPR002156">
    <property type="entry name" value="RNaseH_domain"/>
</dbReference>
<name>A0A7X0HAF0_9BACT</name>
<sequence>MHCTIHIDGGARGNPGPAGVGVVIQDTANDKYLHEAGYYIGEATNNVAEYTGLIKGLEVASELGAKRVLVVSDSELMVKQINGQYRVKAENLKPLYQQSVSLLGRFGKWDMTHTRRENNKLADQLANRAMDAAADVSFSSED</sequence>
<dbReference type="EMBL" id="JACHGY010000001">
    <property type="protein sequence ID" value="MBB6431106.1"/>
    <property type="molecule type" value="Genomic_DNA"/>
</dbReference>
<dbReference type="Proteomes" id="UP000541810">
    <property type="component" value="Unassembled WGS sequence"/>
</dbReference>
<comment type="caution">
    <text evidence="2">The sequence shown here is derived from an EMBL/GenBank/DDBJ whole genome shotgun (WGS) entry which is preliminary data.</text>
</comment>
<organism evidence="2 3">
    <name type="scientific">Algisphaera agarilytica</name>
    <dbReference type="NCBI Taxonomy" id="1385975"/>
    <lineage>
        <taxon>Bacteria</taxon>
        <taxon>Pseudomonadati</taxon>
        <taxon>Planctomycetota</taxon>
        <taxon>Phycisphaerae</taxon>
        <taxon>Phycisphaerales</taxon>
        <taxon>Phycisphaeraceae</taxon>
        <taxon>Algisphaera</taxon>
    </lineage>
</organism>